<feature type="compositionally biased region" description="Basic and acidic residues" evidence="1">
    <location>
        <begin position="574"/>
        <end position="592"/>
    </location>
</feature>
<evidence type="ECO:0000313" key="3">
    <source>
        <dbReference type="EMBL" id="KAK9907423.1"/>
    </source>
</evidence>
<feature type="region of interest" description="Disordered" evidence="1">
    <location>
        <begin position="535"/>
        <end position="592"/>
    </location>
</feature>
<reference evidence="3 4" key="1">
    <citation type="journal article" date="2024" name="Nat. Commun.">
        <title>Phylogenomics reveals the evolutionary origins of lichenization in chlorophyte algae.</title>
        <authorList>
            <person name="Puginier C."/>
            <person name="Libourel C."/>
            <person name="Otte J."/>
            <person name="Skaloud P."/>
            <person name="Haon M."/>
            <person name="Grisel S."/>
            <person name="Petersen M."/>
            <person name="Berrin J.G."/>
            <person name="Delaux P.M."/>
            <person name="Dal Grande F."/>
            <person name="Keller J."/>
        </authorList>
    </citation>
    <scope>NUCLEOTIDE SEQUENCE [LARGE SCALE GENOMIC DNA]</scope>
    <source>
        <strain evidence="3 4">SAG 216-7</strain>
    </source>
</reference>
<feature type="region of interest" description="Disordered" evidence="1">
    <location>
        <begin position="51"/>
        <end position="175"/>
    </location>
</feature>
<dbReference type="InterPro" id="IPR018564">
    <property type="entry name" value="Repl_chkpnt_MRC1_dom"/>
</dbReference>
<feature type="compositionally biased region" description="Basic residues" evidence="1">
    <location>
        <begin position="701"/>
        <end position="711"/>
    </location>
</feature>
<feature type="compositionally biased region" description="Acidic residues" evidence="1">
    <location>
        <begin position="540"/>
        <end position="557"/>
    </location>
</feature>
<sequence length="711" mass="77529">MQIEEEEDDVDQRLAGVQEPLSSKPKLNRLKRARVVDKVTEVPASKRCEVEDEAALPASPSIHMAEASKDSTPVPSASRSNDSEEANERAAKSARADRQQQTENGAGDDYWDEEDELEEYVMRRDLGQIKDDNAEGSGSDSEGSAQSSKGRSDDDADLDDGAMDTNELAAETQRILRDAARSDRIGKGAAPEIQPLSGVLAKIMQRKEEAISRAARIFHKPNAAKTPEQRVKQRAKQPVSASPLEEDDGDLLLTQPKPRTGLMSFMQRGPLLDTQDLFGSEPVAPKIHVPASETEAAAAAMEADTEGPVLNLCLDTETQAEQPVQLASCMQGPEDEPISEEQGTNDEIADEEGIAEEAGGEEEEEHDEEEGPASDDEGHADDEGEEDEEEEFLSSDDSSSDEEDAEAEPALDSASKLRALEEARALLRDEPRKKNKSAYFEDEAEMSEDGGHSDDGDSDGDNDEQDGILEDLIGLENDGKHDEKRRAALHAAWLERQDEAAVEQLMNGVKNGFRRKRNALDDEGGTNYEAALRRAALMNTDDEGSDEDGSESEEEAQADPFENIDALSDEEAKEELREAQQRRLMEESQKEEDNIVTLLDDESRAVLGLLQRGAASAAVFPPVQPLRPSYQSDMTNRPSKGSFFKRGSSSNPMALLAKSGSQMGNTRSFVFGCENSNSGVVAADSQPQGSGSQMRSIMTGKKTKHTLARKF</sequence>
<dbReference type="PANTHER" id="PTHR36005:SF1">
    <property type="entry name" value="DNA LIGASE-LIKE PROTEIN"/>
    <property type="match status" value="1"/>
</dbReference>
<dbReference type="Proteomes" id="UP001491310">
    <property type="component" value="Unassembled WGS sequence"/>
</dbReference>
<dbReference type="Pfam" id="PF09444">
    <property type="entry name" value="MRC1"/>
    <property type="match status" value="1"/>
</dbReference>
<feature type="compositionally biased region" description="Basic and acidic residues" evidence="1">
    <location>
        <begin position="120"/>
        <end position="133"/>
    </location>
</feature>
<comment type="caution">
    <text evidence="3">The sequence shown here is derived from an EMBL/GenBank/DDBJ whole genome shotgun (WGS) entry which is preliminary data.</text>
</comment>
<evidence type="ECO:0000256" key="1">
    <source>
        <dbReference type="SAM" id="MobiDB-lite"/>
    </source>
</evidence>
<dbReference type="PANTHER" id="PTHR36005">
    <property type="entry name" value="DNA LIGASE-LIKE PROTEIN"/>
    <property type="match status" value="1"/>
</dbReference>
<accession>A0ABR2YKU1</accession>
<feature type="compositionally biased region" description="Polar residues" evidence="1">
    <location>
        <begin position="681"/>
        <end position="696"/>
    </location>
</feature>
<feature type="compositionally biased region" description="Basic and acidic residues" evidence="1">
    <location>
        <begin position="86"/>
        <end position="100"/>
    </location>
</feature>
<feature type="compositionally biased region" description="Polar residues" evidence="1">
    <location>
        <begin position="70"/>
        <end position="80"/>
    </location>
</feature>
<evidence type="ECO:0000259" key="2">
    <source>
        <dbReference type="Pfam" id="PF09444"/>
    </source>
</evidence>
<feature type="compositionally biased region" description="Low complexity" evidence="1">
    <location>
        <begin position="136"/>
        <end position="149"/>
    </location>
</feature>
<feature type="compositionally biased region" description="Acidic residues" evidence="1">
    <location>
        <begin position="456"/>
        <end position="469"/>
    </location>
</feature>
<gene>
    <name evidence="3" type="ORF">WJX75_003378</name>
</gene>
<protein>
    <recommendedName>
        <fullName evidence="2">DNA replication checkpoint mediator MRC1 domain-containing protein</fullName>
    </recommendedName>
</protein>
<feature type="compositionally biased region" description="Basic and acidic residues" evidence="1">
    <location>
        <begin position="418"/>
        <end position="432"/>
    </location>
</feature>
<feature type="compositionally biased region" description="Acidic residues" evidence="1">
    <location>
        <begin position="1"/>
        <end position="10"/>
    </location>
</feature>
<feature type="domain" description="DNA replication checkpoint mediator MRC1" evidence="2">
    <location>
        <begin position="433"/>
        <end position="540"/>
    </location>
</feature>
<feature type="compositionally biased region" description="Acidic residues" evidence="1">
    <location>
        <begin position="333"/>
        <end position="409"/>
    </location>
</feature>
<feature type="region of interest" description="Disordered" evidence="1">
    <location>
        <begin position="215"/>
        <end position="262"/>
    </location>
</feature>
<feature type="compositionally biased region" description="Acidic residues" evidence="1">
    <location>
        <begin position="109"/>
        <end position="119"/>
    </location>
</feature>
<evidence type="ECO:0000313" key="4">
    <source>
        <dbReference type="Proteomes" id="UP001491310"/>
    </source>
</evidence>
<proteinExistence type="predicted"/>
<organism evidence="3 4">
    <name type="scientific">Coccomyxa subellipsoidea</name>
    <dbReference type="NCBI Taxonomy" id="248742"/>
    <lineage>
        <taxon>Eukaryota</taxon>
        <taxon>Viridiplantae</taxon>
        <taxon>Chlorophyta</taxon>
        <taxon>core chlorophytes</taxon>
        <taxon>Trebouxiophyceae</taxon>
        <taxon>Trebouxiophyceae incertae sedis</taxon>
        <taxon>Coccomyxaceae</taxon>
        <taxon>Coccomyxa</taxon>
    </lineage>
</organism>
<feature type="region of interest" description="Disordered" evidence="1">
    <location>
        <begin position="1"/>
        <end position="26"/>
    </location>
</feature>
<dbReference type="EMBL" id="JALJOT010000009">
    <property type="protein sequence ID" value="KAK9907423.1"/>
    <property type="molecule type" value="Genomic_DNA"/>
</dbReference>
<name>A0ABR2YKU1_9CHLO</name>
<feature type="region of interest" description="Disordered" evidence="1">
    <location>
        <begin position="323"/>
        <end position="484"/>
    </location>
</feature>
<keyword evidence="4" id="KW-1185">Reference proteome</keyword>
<feature type="region of interest" description="Disordered" evidence="1">
    <location>
        <begin position="681"/>
        <end position="711"/>
    </location>
</feature>